<dbReference type="InterPro" id="IPR002925">
    <property type="entry name" value="Dienelactn_hydro"/>
</dbReference>
<dbReference type="Gene3D" id="3.40.50.1820">
    <property type="entry name" value="alpha/beta hydrolase"/>
    <property type="match status" value="1"/>
</dbReference>
<dbReference type="InterPro" id="IPR050261">
    <property type="entry name" value="FrsA_esterase"/>
</dbReference>
<feature type="domain" description="Dienelactone hydrolase" evidence="1">
    <location>
        <begin position="21"/>
        <end position="239"/>
    </location>
</feature>
<gene>
    <name evidence="2" type="ORF">DFE_1111</name>
</gene>
<dbReference type="AlphaFoldDB" id="A0A2Z6AX54"/>
<dbReference type="KEGG" id="dfl:DFE_1111"/>
<dbReference type="Pfam" id="PF01738">
    <property type="entry name" value="DLH"/>
    <property type="match status" value="1"/>
</dbReference>
<dbReference type="PANTHER" id="PTHR22946:SF0">
    <property type="entry name" value="DIENELACTONE HYDROLASE DOMAIN-CONTAINING PROTEIN"/>
    <property type="match status" value="1"/>
</dbReference>
<evidence type="ECO:0000313" key="2">
    <source>
        <dbReference type="EMBL" id="BBD07837.1"/>
    </source>
</evidence>
<dbReference type="EMBL" id="AP017378">
    <property type="protein sequence ID" value="BBD07837.1"/>
    <property type="molecule type" value="Genomic_DNA"/>
</dbReference>
<dbReference type="PANTHER" id="PTHR22946">
    <property type="entry name" value="DIENELACTONE HYDROLASE DOMAIN-CONTAINING PROTEIN-RELATED"/>
    <property type="match status" value="1"/>
</dbReference>
<dbReference type="SUPFAM" id="SSF53474">
    <property type="entry name" value="alpha/beta-Hydrolases"/>
    <property type="match status" value="1"/>
</dbReference>
<keyword evidence="2" id="KW-0378">Hydrolase</keyword>
<keyword evidence="3" id="KW-1185">Reference proteome</keyword>
<accession>A0A2Z6AX54</accession>
<evidence type="ECO:0000259" key="1">
    <source>
        <dbReference type="Pfam" id="PF01738"/>
    </source>
</evidence>
<dbReference type="OrthoDB" id="9787933at2"/>
<dbReference type="GO" id="GO:0016787">
    <property type="term" value="F:hydrolase activity"/>
    <property type="evidence" value="ECO:0007669"/>
    <property type="project" value="UniProtKB-KW"/>
</dbReference>
<dbReference type="RefSeq" id="WP_126377435.1">
    <property type="nucleotide sequence ID" value="NZ_AP017378.1"/>
</dbReference>
<organism evidence="2 3">
    <name type="scientific">Desulfovibrio ferrophilus</name>
    <dbReference type="NCBI Taxonomy" id="241368"/>
    <lineage>
        <taxon>Bacteria</taxon>
        <taxon>Pseudomonadati</taxon>
        <taxon>Thermodesulfobacteriota</taxon>
        <taxon>Desulfovibrionia</taxon>
        <taxon>Desulfovibrionales</taxon>
        <taxon>Desulfovibrionaceae</taxon>
        <taxon>Desulfovibrio</taxon>
    </lineage>
</organism>
<proteinExistence type="predicted"/>
<protein>
    <submittedName>
        <fullName evidence="2">Dienelactone hydrolase</fullName>
    </submittedName>
</protein>
<evidence type="ECO:0000313" key="3">
    <source>
        <dbReference type="Proteomes" id="UP000269883"/>
    </source>
</evidence>
<dbReference type="InterPro" id="IPR029058">
    <property type="entry name" value="AB_hydrolase_fold"/>
</dbReference>
<reference evidence="2 3" key="1">
    <citation type="journal article" date="2018" name="Sci. Adv.">
        <title>Multi-heme cytochromes provide a pathway for survival in energy-limited environments.</title>
        <authorList>
            <person name="Deng X."/>
            <person name="Dohmae N."/>
            <person name="Nealson K.H."/>
            <person name="Hashimoto K."/>
            <person name="Okamoto A."/>
        </authorList>
    </citation>
    <scope>NUCLEOTIDE SEQUENCE [LARGE SCALE GENOMIC DNA]</scope>
    <source>
        <strain evidence="2 3">IS5</strain>
    </source>
</reference>
<name>A0A2Z6AX54_9BACT</name>
<sequence length="242" mass="26368">MSQDICIIPHRYQDGPTELEGLVVRDAQIKGPQPGVLLIHEYTGLGDYLVPHAEALAREGFMVLCHDMYGVGVRPKDRAEASAISRPFRDDRMLMRSRAKAGLDALATLPGVDTKSLYAVGFSFGGGAVLELARSRAQLHAAVSFYGYLDTTHPANPGDIKAKLLVLHGMQDKVVTMDHLGMFEGEMDLAGADVKTVVYPHAGHAFSNFSAQPDPASGSFPCREAHEDAWNEMLRLFQSCLD</sequence>
<dbReference type="Proteomes" id="UP000269883">
    <property type="component" value="Chromosome"/>
</dbReference>